<feature type="compositionally biased region" description="Low complexity" evidence="1">
    <location>
        <begin position="223"/>
        <end position="240"/>
    </location>
</feature>
<name>A0A0F7SE53_PHARH</name>
<evidence type="ECO:0000256" key="1">
    <source>
        <dbReference type="SAM" id="MobiDB-lite"/>
    </source>
</evidence>
<organism evidence="2">
    <name type="scientific">Phaffia rhodozyma</name>
    <name type="common">Yeast</name>
    <name type="synonym">Xanthophyllomyces dendrorhous</name>
    <dbReference type="NCBI Taxonomy" id="264483"/>
    <lineage>
        <taxon>Eukaryota</taxon>
        <taxon>Fungi</taxon>
        <taxon>Dikarya</taxon>
        <taxon>Basidiomycota</taxon>
        <taxon>Agaricomycotina</taxon>
        <taxon>Tremellomycetes</taxon>
        <taxon>Cystofilobasidiales</taxon>
        <taxon>Mrakiaceae</taxon>
        <taxon>Phaffia</taxon>
    </lineage>
</organism>
<feature type="region of interest" description="Disordered" evidence="1">
    <location>
        <begin position="511"/>
        <end position="538"/>
    </location>
</feature>
<feature type="compositionally biased region" description="Polar residues" evidence="1">
    <location>
        <begin position="91"/>
        <end position="103"/>
    </location>
</feature>
<accession>A0A0F7SE53</accession>
<feature type="compositionally biased region" description="Basic residues" evidence="1">
    <location>
        <begin position="698"/>
        <end position="707"/>
    </location>
</feature>
<feature type="compositionally biased region" description="Polar residues" evidence="1">
    <location>
        <begin position="247"/>
        <end position="263"/>
    </location>
</feature>
<feature type="compositionally biased region" description="Basic and acidic residues" evidence="1">
    <location>
        <begin position="299"/>
        <end position="319"/>
    </location>
</feature>
<evidence type="ECO:0000313" key="2">
    <source>
        <dbReference type="EMBL" id="CDZ96231.1"/>
    </source>
</evidence>
<reference evidence="2" key="1">
    <citation type="submission" date="2014-08" db="EMBL/GenBank/DDBJ databases">
        <authorList>
            <person name="Sharma Rahul"/>
            <person name="Thines Marco"/>
        </authorList>
    </citation>
    <scope>NUCLEOTIDE SEQUENCE</scope>
</reference>
<feature type="region of interest" description="Disordered" evidence="1">
    <location>
        <begin position="223"/>
        <end position="263"/>
    </location>
</feature>
<feature type="compositionally biased region" description="Polar residues" evidence="1">
    <location>
        <begin position="511"/>
        <end position="526"/>
    </location>
</feature>
<dbReference type="EMBL" id="LN483116">
    <property type="protein sequence ID" value="CDZ96231.1"/>
    <property type="molecule type" value="Genomic_DNA"/>
</dbReference>
<feature type="compositionally biased region" description="Low complexity" evidence="1">
    <location>
        <begin position="147"/>
        <end position="164"/>
    </location>
</feature>
<feature type="compositionally biased region" description="Basic and acidic residues" evidence="1">
    <location>
        <begin position="327"/>
        <end position="340"/>
    </location>
</feature>
<sequence length="838" mass="92587">MAPRLSSGAHSNLSRVWTRSRSSDGEKTMRNLSSCLTMKYPSSVLFGQRLLSDHSKRSSTAFGSTTISYKTSTHLPMVRTTAASDSLRIRSSQPYRTTYQTRHQGVLMKPRTYKPASSSTSHVAFVTATSQSSSSTSSSLQKVQIQSRPGRSSFSSSNRLDASSNTQSLPGQVSPSSRSSKLPLPPPPRPSPLPSPSPQSKSINTTVPGLLGVAQFQPLNYPSSSLSTLSSSIDSPKSSTGLPDGISPSTSSHQASYVASSASHPPIEFQLLRPLPVSREAERRRNGPKHLPTLKASRRPFESTPLERETLKDKEKENQTDIGRQSEVAKLRSEWQKSHLDPPSSLDDLPSVDGSIEMAHAKLYIQALKDQQTDLFKRFNENRELVLRALNGLPDSSMDDALNKISGQDTLQDPVKLLAPEPIRKLWLAKSEKDVRAVLKQVQNIYQSGRVPALPTFYEDLSVACKRLELYHLLGEVVMSSDNYGLEPAPAKYLSSLRGLLKHLIDKESSILDSTSPPTPTASGISESRALPFSRPRDHSLEPSSLRLTIPLLDQLFVQLPFDPVLCALSLKALSLLSLTTSNASLRFASLQESLLTSDIPSSWTVRTGKDTWWSGLSPGEIKLHSRWLLEALDSVRSFVPPELALLWKAGIPSPGLDFHRARLREVFLLVDRAKPKPYTITLERLNNDVSNDSITNNKHKGRHQHRSSSQEDTMSDLGLPKALPLVPRLIESFLDSPLASHHSDPIIVLFSLGIRMKMIPDESALREIHWTIRNLPKLAKSWDKVIASTSRQIEGAGWISKQDRIVAEACLGMVEELLNEKVELWQNGLSLRKNEVG</sequence>
<feature type="compositionally biased region" description="Low complexity" evidence="1">
    <location>
        <begin position="129"/>
        <end position="139"/>
    </location>
</feature>
<feature type="region of interest" description="Disordered" evidence="1">
    <location>
        <begin position="278"/>
        <end position="348"/>
    </location>
</feature>
<protein>
    <submittedName>
        <fullName evidence="2">Uncharacterized protein</fullName>
    </submittedName>
</protein>
<feature type="region of interest" description="Disordered" evidence="1">
    <location>
        <begin position="91"/>
        <end position="205"/>
    </location>
</feature>
<dbReference type="AlphaFoldDB" id="A0A0F7SE53"/>
<feature type="compositionally biased region" description="Pro residues" evidence="1">
    <location>
        <begin position="183"/>
        <end position="197"/>
    </location>
</feature>
<proteinExistence type="predicted"/>
<feature type="compositionally biased region" description="Polar residues" evidence="1">
    <location>
        <begin position="8"/>
        <end position="20"/>
    </location>
</feature>
<feature type="region of interest" description="Disordered" evidence="1">
    <location>
        <begin position="692"/>
        <end position="717"/>
    </location>
</feature>
<feature type="region of interest" description="Disordered" evidence="1">
    <location>
        <begin position="1"/>
        <end position="29"/>
    </location>
</feature>